<comment type="caution">
    <text evidence="4">The sequence shown here is derived from an EMBL/GenBank/DDBJ whole genome shotgun (WGS) entry which is preliminary data.</text>
</comment>
<protein>
    <submittedName>
        <fullName evidence="4">Efflux RND transporter periplasmic adaptor subunit</fullName>
    </submittedName>
</protein>
<dbReference type="GO" id="GO:0016020">
    <property type="term" value="C:membrane"/>
    <property type="evidence" value="ECO:0007669"/>
    <property type="project" value="InterPro"/>
</dbReference>
<dbReference type="InterPro" id="IPR058649">
    <property type="entry name" value="CzcB_C"/>
</dbReference>
<dbReference type="Gene3D" id="2.40.50.100">
    <property type="match status" value="1"/>
</dbReference>
<dbReference type="Gene3D" id="2.40.30.170">
    <property type="match status" value="1"/>
</dbReference>
<dbReference type="FunFam" id="2.40.420.20:FF:000006">
    <property type="entry name" value="RND family efflux transporter MFP subunit"/>
    <property type="match status" value="1"/>
</dbReference>
<evidence type="ECO:0000256" key="1">
    <source>
        <dbReference type="ARBA" id="ARBA00009477"/>
    </source>
</evidence>
<dbReference type="PANTHER" id="PTHR30097:SF4">
    <property type="entry name" value="SLR6042 PROTEIN"/>
    <property type="match status" value="1"/>
</dbReference>
<dbReference type="Pfam" id="PF25975">
    <property type="entry name" value="CzcB_C"/>
    <property type="match status" value="1"/>
</dbReference>
<evidence type="ECO:0000259" key="3">
    <source>
        <dbReference type="Pfam" id="PF25975"/>
    </source>
</evidence>
<dbReference type="Proteomes" id="UP000784286">
    <property type="component" value="Unassembled WGS sequence"/>
</dbReference>
<dbReference type="Gene3D" id="2.40.420.20">
    <property type="match status" value="1"/>
</dbReference>
<dbReference type="GO" id="GO:0060003">
    <property type="term" value="P:copper ion export"/>
    <property type="evidence" value="ECO:0007669"/>
    <property type="project" value="TreeGrafter"/>
</dbReference>
<evidence type="ECO:0000313" key="5">
    <source>
        <dbReference type="Proteomes" id="UP000784286"/>
    </source>
</evidence>
<dbReference type="PANTHER" id="PTHR30097">
    <property type="entry name" value="CATION EFFLUX SYSTEM PROTEIN CUSB"/>
    <property type="match status" value="1"/>
</dbReference>
<accession>A0A948X296</accession>
<dbReference type="InterPro" id="IPR006143">
    <property type="entry name" value="RND_pump_MFP"/>
</dbReference>
<sequence>MKKQIYIGAFAMLLLGACDAHRHGSEGHDHEIEMKGEQHAHSDKIILTPEKAKAAGVKVSTIRPDSFAEVITTGGQIMSAQGEETTIVAGTSGVVSFSRTVTEGMQAGKGMEMMSISAEHLQEGDPVERAKVAYEKAKDEYERARKLSESRIVAQKELNALYETYENARLAYEALTPSKSGKGAAVKSPMNGYVKSCLVKEGDYVTTGQPLMTVSQTRRLMLKAEVSERYYPELGRINSANIKTPYDNKVYRLSELNGRLLSYGKTSGDASYYIPVTFEFDNRGNLIPGSFVEVYLLAAKRQGVISVPVSALTEEQGLNFVYIQVDAEGYKKQEVKLGGNDGTRVEILSGLKGGEKVVTEGAVHVKLAAASNAIPAHTHNH</sequence>
<dbReference type="NCBIfam" id="TIGR01730">
    <property type="entry name" value="RND_mfp"/>
    <property type="match status" value="1"/>
</dbReference>
<dbReference type="AlphaFoldDB" id="A0A948X296"/>
<evidence type="ECO:0000256" key="2">
    <source>
        <dbReference type="ARBA" id="ARBA00022448"/>
    </source>
</evidence>
<organism evidence="4 5">
    <name type="scientific">Candidatus Phocaeicola excrementipullorum</name>
    <dbReference type="NCBI Taxonomy" id="2838731"/>
    <lineage>
        <taxon>Bacteria</taxon>
        <taxon>Pseudomonadati</taxon>
        <taxon>Bacteroidota</taxon>
        <taxon>Bacteroidia</taxon>
        <taxon>Bacteroidales</taxon>
        <taxon>Bacteroidaceae</taxon>
        <taxon>Phocaeicola</taxon>
    </lineage>
</organism>
<proteinExistence type="inferred from homology"/>
<keyword evidence="2" id="KW-0813">Transport</keyword>
<reference evidence="4" key="1">
    <citation type="journal article" date="2021" name="PeerJ">
        <title>Extensive microbial diversity within the chicken gut microbiome revealed by metagenomics and culture.</title>
        <authorList>
            <person name="Gilroy R."/>
            <person name="Ravi A."/>
            <person name="Getino M."/>
            <person name="Pursley I."/>
            <person name="Horton D.L."/>
            <person name="Alikhan N.F."/>
            <person name="Baker D."/>
            <person name="Gharbi K."/>
            <person name="Hall N."/>
            <person name="Watson M."/>
            <person name="Adriaenssens E.M."/>
            <person name="Foster-Nyarko E."/>
            <person name="Jarju S."/>
            <person name="Secka A."/>
            <person name="Antonio M."/>
            <person name="Oren A."/>
            <person name="Chaudhuri R.R."/>
            <person name="La Ragione R."/>
            <person name="Hildebrand F."/>
            <person name="Pallen M.J."/>
        </authorList>
    </citation>
    <scope>NUCLEOTIDE SEQUENCE</scope>
    <source>
        <strain evidence="4">8470</strain>
    </source>
</reference>
<dbReference type="GO" id="GO:0030313">
    <property type="term" value="C:cell envelope"/>
    <property type="evidence" value="ECO:0007669"/>
    <property type="project" value="TreeGrafter"/>
</dbReference>
<dbReference type="EMBL" id="JAHLFJ010000043">
    <property type="protein sequence ID" value="MBU3855809.1"/>
    <property type="molecule type" value="Genomic_DNA"/>
</dbReference>
<feature type="domain" description="CzcB-like C-terminal circularly permuted SH3-like" evidence="3">
    <location>
        <begin position="305"/>
        <end position="366"/>
    </location>
</feature>
<dbReference type="InterPro" id="IPR051909">
    <property type="entry name" value="MFP_Cation_Efflux"/>
</dbReference>
<dbReference type="GO" id="GO:0015679">
    <property type="term" value="P:plasma membrane copper ion transport"/>
    <property type="evidence" value="ECO:0007669"/>
    <property type="project" value="TreeGrafter"/>
</dbReference>
<dbReference type="SUPFAM" id="SSF111369">
    <property type="entry name" value="HlyD-like secretion proteins"/>
    <property type="match status" value="1"/>
</dbReference>
<reference evidence="4" key="2">
    <citation type="submission" date="2021-04" db="EMBL/GenBank/DDBJ databases">
        <authorList>
            <person name="Gilroy R."/>
        </authorList>
    </citation>
    <scope>NUCLEOTIDE SEQUENCE</scope>
    <source>
        <strain evidence="4">8470</strain>
    </source>
</reference>
<gene>
    <name evidence="4" type="ORF">H9928_04495</name>
</gene>
<evidence type="ECO:0000313" key="4">
    <source>
        <dbReference type="EMBL" id="MBU3855809.1"/>
    </source>
</evidence>
<comment type="similarity">
    <text evidence="1">Belongs to the membrane fusion protein (MFP) (TC 8.A.1) family.</text>
</comment>
<name>A0A948X296_9BACT</name>
<dbReference type="GO" id="GO:0022857">
    <property type="term" value="F:transmembrane transporter activity"/>
    <property type="evidence" value="ECO:0007669"/>
    <property type="project" value="InterPro"/>
</dbReference>
<dbReference type="PROSITE" id="PS51257">
    <property type="entry name" value="PROKAR_LIPOPROTEIN"/>
    <property type="match status" value="1"/>
</dbReference>